<name>A0ABR4AU81_9LECA</name>
<comment type="caution">
    <text evidence="1">The sequence shown here is derived from an EMBL/GenBank/DDBJ whole genome shotgun (WGS) entry which is preliminary data.</text>
</comment>
<gene>
    <name evidence="1" type="ORF">ABVK25_010716</name>
</gene>
<evidence type="ECO:0000313" key="2">
    <source>
        <dbReference type="Proteomes" id="UP001590951"/>
    </source>
</evidence>
<protein>
    <submittedName>
        <fullName evidence="1">Uncharacterized protein</fullName>
    </submittedName>
</protein>
<reference evidence="1 2" key="1">
    <citation type="submission" date="2024-09" db="EMBL/GenBank/DDBJ databases">
        <title>Rethinking Asexuality: The Enigmatic Case of Functional Sexual Genes in Lepraria (Stereocaulaceae).</title>
        <authorList>
            <person name="Doellman M."/>
            <person name="Sun Y."/>
            <person name="Barcenas-Pena A."/>
            <person name="Lumbsch H.T."/>
            <person name="Grewe F."/>
        </authorList>
    </citation>
    <scope>NUCLEOTIDE SEQUENCE [LARGE SCALE GENOMIC DNA]</scope>
    <source>
        <strain evidence="1 2">Grewe 0041</strain>
    </source>
</reference>
<sequence>MILKYIMRNLNRERGIPLKPWQEFDMIGGTSRIGPSCQFSMSLDKCESAYSILSEAIFTPIRRGTDPVRVYNFLKANGKFSEEPLENCIQHTVLSKGLSQDALLRDTGPDSCKVFVRSTPGEEGSSGVIRSYVSRRHNALYDIYKI</sequence>
<dbReference type="EMBL" id="JBHFEH010000073">
    <property type="protein sequence ID" value="KAL2049045.1"/>
    <property type="molecule type" value="Genomic_DNA"/>
</dbReference>
<keyword evidence="2" id="KW-1185">Reference proteome</keyword>
<accession>A0ABR4AU81</accession>
<organism evidence="1 2">
    <name type="scientific">Lepraria finkii</name>
    <dbReference type="NCBI Taxonomy" id="1340010"/>
    <lineage>
        <taxon>Eukaryota</taxon>
        <taxon>Fungi</taxon>
        <taxon>Dikarya</taxon>
        <taxon>Ascomycota</taxon>
        <taxon>Pezizomycotina</taxon>
        <taxon>Lecanoromycetes</taxon>
        <taxon>OSLEUM clade</taxon>
        <taxon>Lecanoromycetidae</taxon>
        <taxon>Lecanorales</taxon>
        <taxon>Lecanorineae</taxon>
        <taxon>Stereocaulaceae</taxon>
        <taxon>Lepraria</taxon>
    </lineage>
</organism>
<dbReference type="Gene3D" id="3.40.1090.10">
    <property type="entry name" value="Cytosolic phospholipase A2 catalytic domain"/>
    <property type="match status" value="1"/>
</dbReference>
<evidence type="ECO:0000313" key="1">
    <source>
        <dbReference type="EMBL" id="KAL2049045.1"/>
    </source>
</evidence>
<dbReference type="Proteomes" id="UP001590951">
    <property type="component" value="Unassembled WGS sequence"/>
</dbReference>
<proteinExistence type="predicted"/>